<proteinExistence type="predicted"/>
<comment type="caution">
    <text evidence="1">The sequence shown here is derived from an EMBL/GenBank/DDBJ whole genome shotgun (WGS) entry which is preliminary data.</text>
</comment>
<dbReference type="Proteomes" id="UP000052268">
    <property type="component" value="Unassembled WGS sequence"/>
</dbReference>
<gene>
    <name evidence="1" type="ORF">V474_21960</name>
</gene>
<dbReference type="EMBL" id="JACU01000006">
    <property type="protein sequence ID" value="KMS54449.1"/>
    <property type="molecule type" value="Genomic_DNA"/>
</dbReference>
<reference evidence="1 2" key="1">
    <citation type="journal article" date="2015" name="G3 (Bethesda)">
        <title>Insights into Ongoing Evolution of the Hexachlorocyclohexane Catabolic Pathway from Comparative Genomics of Ten Sphingomonadaceae Strains.</title>
        <authorList>
            <person name="Pearce S.L."/>
            <person name="Oakeshott J.G."/>
            <person name="Pandey G."/>
        </authorList>
    </citation>
    <scope>NUCLEOTIDE SEQUENCE [LARGE SCALE GENOMIC DNA]</scope>
    <source>
        <strain evidence="1 2">LL02</strain>
    </source>
</reference>
<accession>A0A0J7XS20</accession>
<sequence>MMEEQAEPDWNAYSLVASIEEGRLAEASPSIPPELEQDYKQAWAAVLPLALRDLGEATNDLVVRSALAVVAHAKGQHTLATIALCTEDERVEMLGG</sequence>
<name>A0A0J7XS20_9SPHN</name>
<evidence type="ECO:0000313" key="2">
    <source>
        <dbReference type="Proteomes" id="UP000052268"/>
    </source>
</evidence>
<evidence type="ECO:0000313" key="1">
    <source>
        <dbReference type="EMBL" id="KMS54449.1"/>
    </source>
</evidence>
<dbReference type="AlphaFoldDB" id="A0A0J7XS20"/>
<dbReference type="PATRIC" id="fig|1114963.3.peg.3233"/>
<protein>
    <submittedName>
        <fullName evidence="1">Uncharacterized protein</fullName>
    </submittedName>
</protein>
<organism evidence="1 2">
    <name type="scientific">Novosphingobium barchaimii LL02</name>
    <dbReference type="NCBI Taxonomy" id="1114963"/>
    <lineage>
        <taxon>Bacteria</taxon>
        <taxon>Pseudomonadati</taxon>
        <taxon>Pseudomonadota</taxon>
        <taxon>Alphaproteobacteria</taxon>
        <taxon>Sphingomonadales</taxon>
        <taxon>Sphingomonadaceae</taxon>
        <taxon>Novosphingobium</taxon>
    </lineage>
</organism>
<keyword evidence="2" id="KW-1185">Reference proteome</keyword>